<dbReference type="InterPro" id="IPR000551">
    <property type="entry name" value="MerR-type_HTH_dom"/>
</dbReference>
<dbReference type="PROSITE" id="PS50937">
    <property type="entry name" value="HTH_MERR_2"/>
    <property type="match status" value="1"/>
</dbReference>
<feature type="domain" description="HTH merR-type" evidence="5">
    <location>
        <begin position="4"/>
        <end position="73"/>
    </location>
</feature>
<protein>
    <recommendedName>
        <fullName evidence="5">HTH merR-type domain-containing protein</fullName>
    </recommendedName>
</protein>
<dbReference type="AlphaFoldDB" id="A0A267MJG3"/>
<gene>
    <name evidence="6" type="ORF">CCE28_12815</name>
</gene>
<reference evidence="6 7" key="1">
    <citation type="submission" date="2017-06" db="EMBL/GenBank/DDBJ databases">
        <title>Draft genome sequence of anaerobic fermentative bacterium Anaeromicrobium sediminis DY2726D isolated from West Pacific Ocean sediments.</title>
        <authorList>
            <person name="Zeng X."/>
        </authorList>
    </citation>
    <scope>NUCLEOTIDE SEQUENCE [LARGE SCALE GENOMIC DNA]</scope>
    <source>
        <strain evidence="6 7">DY2726D</strain>
    </source>
</reference>
<evidence type="ECO:0000313" key="6">
    <source>
        <dbReference type="EMBL" id="PAB59058.1"/>
    </source>
</evidence>
<evidence type="ECO:0000313" key="7">
    <source>
        <dbReference type="Proteomes" id="UP000216024"/>
    </source>
</evidence>
<dbReference type="GO" id="GO:0003677">
    <property type="term" value="F:DNA binding"/>
    <property type="evidence" value="ECO:0007669"/>
    <property type="project" value="UniProtKB-KW"/>
</dbReference>
<dbReference type="PANTHER" id="PTHR30204">
    <property type="entry name" value="REDOX-CYCLING DRUG-SENSING TRANSCRIPTIONAL ACTIVATOR SOXR"/>
    <property type="match status" value="1"/>
</dbReference>
<dbReference type="SMART" id="SM00422">
    <property type="entry name" value="HTH_MERR"/>
    <property type="match status" value="1"/>
</dbReference>
<dbReference type="InterPro" id="IPR011256">
    <property type="entry name" value="Reg_factor_effector_dom_sf"/>
</dbReference>
<dbReference type="Gene3D" id="1.10.1660.10">
    <property type="match status" value="1"/>
</dbReference>
<keyword evidence="1" id="KW-0678">Repressor</keyword>
<keyword evidence="2" id="KW-0805">Transcription regulation</keyword>
<organism evidence="6 7">
    <name type="scientific">Anaeromicrobium sediminis</name>
    <dbReference type="NCBI Taxonomy" id="1478221"/>
    <lineage>
        <taxon>Bacteria</taxon>
        <taxon>Bacillati</taxon>
        <taxon>Bacillota</taxon>
        <taxon>Clostridia</taxon>
        <taxon>Peptostreptococcales</taxon>
        <taxon>Thermotaleaceae</taxon>
        <taxon>Anaeromicrobium</taxon>
    </lineage>
</organism>
<proteinExistence type="predicted"/>
<dbReference type="OrthoDB" id="9773308at2"/>
<accession>A0A267MJG3</accession>
<dbReference type="InterPro" id="IPR029442">
    <property type="entry name" value="GyrI-like"/>
</dbReference>
<evidence type="ECO:0000259" key="5">
    <source>
        <dbReference type="PROSITE" id="PS50937"/>
    </source>
</evidence>
<dbReference type="Gene3D" id="3.20.80.10">
    <property type="entry name" value="Regulatory factor, effector binding domain"/>
    <property type="match status" value="1"/>
</dbReference>
<dbReference type="PANTHER" id="PTHR30204:SF69">
    <property type="entry name" value="MERR-FAMILY TRANSCRIPTIONAL REGULATOR"/>
    <property type="match status" value="1"/>
</dbReference>
<dbReference type="GO" id="GO:0003700">
    <property type="term" value="F:DNA-binding transcription factor activity"/>
    <property type="evidence" value="ECO:0007669"/>
    <property type="project" value="InterPro"/>
</dbReference>
<comment type="caution">
    <text evidence="6">The sequence shown here is derived from an EMBL/GenBank/DDBJ whole genome shotgun (WGS) entry which is preliminary data.</text>
</comment>
<evidence type="ECO:0000256" key="1">
    <source>
        <dbReference type="ARBA" id="ARBA00022491"/>
    </source>
</evidence>
<dbReference type="Pfam" id="PF13411">
    <property type="entry name" value="MerR_1"/>
    <property type="match status" value="1"/>
</dbReference>
<sequence length="271" mass="31959">MKEYYLIGEVASIFNISTDTLRYYDKIGLLKPRKNEENNYRYYSREQFDLIYMILLLKGLDVSLEGIKDTLHRKDTSKLIDLLGTQEEKIQNKMEYLRALKESISDLKYQLTKLDDDINKISIKTCPKMWAVTVPWNGQEEDFDYNKILELNKGIDSEWTSVSRFTMITCKENFFQYGGTYRYGMISEYECKSKNVKLEYFPSRSCAFSIYKGDYSDIYSKYINMMSWIDKNGFNIAGDAVERSIINLCDGDHKSEYVAEIWIPIEEKNKK</sequence>
<dbReference type="RefSeq" id="WP_095134124.1">
    <property type="nucleotide sequence ID" value="NZ_NIBG01000010.1"/>
</dbReference>
<dbReference type="SUPFAM" id="SSF46955">
    <property type="entry name" value="Putative DNA-binding domain"/>
    <property type="match status" value="1"/>
</dbReference>
<dbReference type="InterPro" id="IPR009061">
    <property type="entry name" value="DNA-bd_dom_put_sf"/>
</dbReference>
<evidence type="ECO:0000256" key="4">
    <source>
        <dbReference type="ARBA" id="ARBA00023163"/>
    </source>
</evidence>
<dbReference type="Pfam" id="PF06445">
    <property type="entry name" value="GyrI-like"/>
    <property type="match status" value="1"/>
</dbReference>
<dbReference type="EMBL" id="NIBG01000010">
    <property type="protein sequence ID" value="PAB59058.1"/>
    <property type="molecule type" value="Genomic_DNA"/>
</dbReference>
<dbReference type="Proteomes" id="UP000216024">
    <property type="component" value="Unassembled WGS sequence"/>
</dbReference>
<keyword evidence="4" id="KW-0804">Transcription</keyword>
<name>A0A267MJG3_9FIRM</name>
<keyword evidence="7" id="KW-1185">Reference proteome</keyword>
<dbReference type="SUPFAM" id="SSF55136">
    <property type="entry name" value="Probable bacterial effector-binding domain"/>
    <property type="match status" value="1"/>
</dbReference>
<evidence type="ECO:0000256" key="2">
    <source>
        <dbReference type="ARBA" id="ARBA00023015"/>
    </source>
</evidence>
<keyword evidence="3" id="KW-0238">DNA-binding</keyword>
<dbReference type="InterPro" id="IPR047057">
    <property type="entry name" value="MerR_fam"/>
</dbReference>
<evidence type="ECO:0000256" key="3">
    <source>
        <dbReference type="ARBA" id="ARBA00023125"/>
    </source>
</evidence>